<sequence length="131" mass="14830">MMNNELQRIYLVEALQSAKGLTIDTEHDAELVKLQATKPDGRVVVPMMRAEKKWKHEIEATPDLERLHWYQVNTGNLVHTGWTLSPEHNVANAIIKLNSDKEGIDGYIADLESIGFDFSDTGSELEDRNVI</sequence>
<protein>
    <submittedName>
        <fullName evidence="1">Uncharacterized protein</fullName>
    </submittedName>
</protein>
<accession>A0A0G1TYU6</accession>
<organism evidence="1 2">
    <name type="scientific">Candidatus Gottesmanbacteria bacterium GW2011_GWA2_47_9</name>
    <dbReference type="NCBI Taxonomy" id="1618445"/>
    <lineage>
        <taxon>Bacteria</taxon>
        <taxon>Candidatus Gottesmaniibacteriota</taxon>
    </lineage>
</organism>
<evidence type="ECO:0000313" key="1">
    <source>
        <dbReference type="EMBL" id="KKU86949.1"/>
    </source>
</evidence>
<dbReference type="AlphaFoldDB" id="A0A0G1TYU6"/>
<comment type="caution">
    <text evidence="1">The sequence shown here is derived from an EMBL/GenBank/DDBJ whole genome shotgun (WGS) entry which is preliminary data.</text>
</comment>
<name>A0A0G1TYU6_9BACT</name>
<gene>
    <name evidence="1" type="ORF">UY16_C0044G0006</name>
</gene>
<proteinExistence type="predicted"/>
<dbReference type="Proteomes" id="UP000034739">
    <property type="component" value="Unassembled WGS sequence"/>
</dbReference>
<dbReference type="EMBL" id="LCOY01000044">
    <property type="protein sequence ID" value="KKU86949.1"/>
    <property type="molecule type" value="Genomic_DNA"/>
</dbReference>
<evidence type="ECO:0000313" key="2">
    <source>
        <dbReference type="Proteomes" id="UP000034739"/>
    </source>
</evidence>
<reference evidence="1 2" key="1">
    <citation type="journal article" date="2015" name="Nature">
        <title>rRNA introns, odd ribosomes, and small enigmatic genomes across a large radiation of phyla.</title>
        <authorList>
            <person name="Brown C.T."/>
            <person name="Hug L.A."/>
            <person name="Thomas B.C."/>
            <person name="Sharon I."/>
            <person name="Castelle C.J."/>
            <person name="Singh A."/>
            <person name="Wilkins M.J."/>
            <person name="Williams K.H."/>
            <person name="Banfield J.F."/>
        </authorList>
    </citation>
    <scope>NUCLEOTIDE SEQUENCE [LARGE SCALE GENOMIC DNA]</scope>
</reference>